<dbReference type="InterPro" id="IPR014756">
    <property type="entry name" value="Ig_E-set"/>
</dbReference>
<dbReference type="Pfam" id="PF16561">
    <property type="entry name" value="AMPK1_CBM"/>
    <property type="match status" value="1"/>
</dbReference>
<dbReference type="EMBL" id="CM010715">
    <property type="protein sequence ID" value="RZC46061.1"/>
    <property type="molecule type" value="Genomic_DNA"/>
</dbReference>
<accession>A0A4Y7IEG6</accession>
<evidence type="ECO:0000313" key="4">
    <source>
        <dbReference type="EMBL" id="RZC46061.1"/>
    </source>
</evidence>
<feature type="compositionally biased region" description="Basic and acidic residues" evidence="2">
    <location>
        <begin position="18"/>
        <end position="29"/>
    </location>
</feature>
<dbReference type="Gene3D" id="2.60.40.10">
    <property type="entry name" value="Immunoglobulins"/>
    <property type="match status" value="1"/>
</dbReference>
<comment type="similarity">
    <text evidence="1">Belongs to the 5'-AMP-activated protein kinase beta subunit family.</text>
</comment>
<keyword evidence="5" id="KW-1185">Reference proteome</keyword>
<feature type="domain" description="Association with the SNF1 complex (ASC)" evidence="3">
    <location>
        <begin position="206"/>
        <end position="299"/>
    </location>
</feature>
<organism evidence="4 5">
    <name type="scientific">Papaver somniferum</name>
    <name type="common">Opium poppy</name>
    <dbReference type="NCBI Taxonomy" id="3469"/>
    <lineage>
        <taxon>Eukaryota</taxon>
        <taxon>Viridiplantae</taxon>
        <taxon>Streptophyta</taxon>
        <taxon>Embryophyta</taxon>
        <taxon>Tracheophyta</taxon>
        <taxon>Spermatophyta</taxon>
        <taxon>Magnoliopsida</taxon>
        <taxon>Ranunculales</taxon>
        <taxon>Papaveraceae</taxon>
        <taxon>Papaveroideae</taxon>
        <taxon>Papaver</taxon>
    </lineage>
</organism>
<proteinExistence type="inferred from homology"/>
<dbReference type="GO" id="GO:0009507">
    <property type="term" value="C:chloroplast"/>
    <property type="evidence" value="ECO:0007669"/>
    <property type="project" value="UniProtKB-ARBA"/>
</dbReference>
<name>A0A4Y7IEG6_PAPSO</name>
<gene>
    <name evidence="4" type="ORF">C5167_039014</name>
</gene>
<dbReference type="OrthoDB" id="531008at2759"/>
<feature type="compositionally biased region" description="Polar residues" evidence="2">
    <location>
        <begin position="209"/>
        <end position="220"/>
    </location>
</feature>
<dbReference type="PANTHER" id="PTHR46316:SF2">
    <property type="entry name" value="SNF1-RELATED PROTEIN KINASE REGULATORY SUBUNIT BETA-2"/>
    <property type="match status" value="1"/>
</dbReference>
<dbReference type="InterPro" id="IPR013783">
    <property type="entry name" value="Ig-like_fold"/>
</dbReference>
<dbReference type="Proteomes" id="UP000316621">
    <property type="component" value="Chromosome 1"/>
</dbReference>
<evidence type="ECO:0000313" key="5">
    <source>
        <dbReference type="Proteomes" id="UP000316621"/>
    </source>
</evidence>
<dbReference type="PANTHER" id="PTHR46316">
    <property type="entry name" value="SNF1-RELATED PROTEIN KINASE REGULATORY SUBUNIT BETA-1"/>
    <property type="match status" value="1"/>
</dbReference>
<evidence type="ECO:0000256" key="1">
    <source>
        <dbReference type="ARBA" id="ARBA00010926"/>
    </source>
</evidence>
<dbReference type="SUPFAM" id="SSF160219">
    <property type="entry name" value="AMPKBI-like"/>
    <property type="match status" value="1"/>
</dbReference>
<dbReference type="Gramene" id="RZC46061">
    <property type="protein sequence ID" value="RZC46061"/>
    <property type="gene ID" value="C5167_039014"/>
</dbReference>
<feature type="region of interest" description="Disordered" evidence="2">
    <location>
        <begin position="198"/>
        <end position="225"/>
    </location>
</feature>
<dbReference type="CDD" id="cd02859">
    <property type="entry name" value="E_set_AMPKbeta_like_N"/>
    <property type="match status" value="1"/>
</dbReference>
<feature type="compositionally biased region" description="Basic and acidic residues" evidence="2">
    <location>
        <begin position="1"/>
        <end position="10"/>
    </location>
</feature>
<dbReference type="InterPro" id="IPR037256">
    <property type="entry name" value="ASC_dom_sf"/>
</dbReference>
<dbReference type="SUPFAM" id="SSF81296">
    <property type="entry name" value="E set domains"/>
    <property type="match status" value="1"/>
</dbReference>
<dbReference type="Gene3D" id="6.20.250.60">
    <property type="match status" value="1"/>
</dbReference>
<dbReference type="AlphaFoldDB" id="A0A4Y7IEG6"/>
<reference evidence="4 5" key="1">
    <citation type="journal article" date="2018" name="Science">
        <title>The opium poppy genome and morphinan production.</title>
        <authorList>
            <person name="Guo L."/>
            <person name="Winzer T."/>
            <person name="Yang X."/>
            <person name="Li Y."/>
            <person name="Ning Z."/>
            <person name="He Z."/>
            <person name="Teodor R."/>
            <person name="Lu Y."/>
            <person name="Bowser T.A."/>
            <person name="Graham I.A."/>
            <person name="Ye K."/>
        </authorList>
    </citation>
    <scope>NUCLEOTIDE SEQUENCE [LARGE SCALE GENOMIC DNA]</scope>
    <source>
        <strain evidence="5">cv. HN1</strain>
        <tissue evidence="4">Leaves</tissue>
    </source>
</reference>
<dbReference type="SMART" id="SM01010">
    <property type="entry name" value="AMPKBI"/>
    <property type="match status" value="1"/>
</dbReference>
<feature type="region of interest" description="Disordered" evidence="2">
    <location>
        <begin position="1"/>
        <end position="36"/>
    </location>
</feature>
<evidence type="ECO:0000256" key="2">
    <source>
        <dbReference type="SAM" id="MobiDB-lite"/>
    </source>
</evidence>
<dbReference type="InterPro" id="IPR006828">
    <property type="entry name" value="ASC_dom"/>
</dbReference>
<dbReference type="InterPro" id="IPR043554">
    <property type="entry name" value="KINB"/>
</dbReference>
<sequence length="301" mass="33663">MGNASGKEEVAGNNNNPTDEHGFDFHGEDAQDMEEADNCAQVNYHALGGSSHSELMGQPPPPFNPTATQSPLLFTPQSPVVPLRRPGEIVIPRHAWPQNDTVPDVRYEDGIPTMITWSYGGKQVALEGSWDNWKTRMTLQRSGKDFIIMKVLPSGVYQYRFLVDGQWTYAPDLPWAQDDRGNAYNVLDLQDYVPDDLDSIAGFEPPQSPDSSYDNSNLTSEDYEKEPPFVPPHLQMTQLNVPASSSAIMRNHSSFSRPPHVVLNHLYVQEAKRGQSVVALGSTNRFKSKYVTVVLYKSLQR</sequence>
<dbReference type="Pfam" id="PF04739">
    <property type="entry name" value="AMPKBI"/>
    <property type="match status" value="1"/>
</dbReference>
<dbReference type="STRING" id="3469.A0A4Y7IEG6"/>
<feature type="region of interest" description="Disordered" evidence="2">
    <location>
        <begin position="50"/>
        <end position="70"/>
    </location>
</feature>
<evidence type="ECO:0000259" key="3">
    <source>
        <dbReference type="SMART" id="SM01010"/>
    </source>
</evidence>
<dbReference type="OMA" id="HEYKFMV"/>
<dbReference type="InterPro" id="IPR032640">
    <property type="entry name" value="AMPK1_CBM"/>
</dbReference>
<protein>
    <recommendedName>
        <fullName evidence="3">Association with the SNF1 complex (ASC) domain-containing protein</fullName>
    </recommendedName>
</protein>